<reference evidence="1 2" key="1">
    <citation type="journal article" date="2007" name="Nature">
        <title>Light stimulates growth of proteorhodopsin-containing marine Flavobacteria.</title>
        <authorList>
            <person name="Gomez-Consarnau L."/>
            <person name="Gonzalez J.M."/>
            <person name="Coll-Llado M."/>
            <person name="Gourdon P."/>
            <person name="Pascher T."/>
            <person name="Neutze R."/>
            <person name="Pedros-Alio C."/>
            <person name="Pinhassi J."/>
        </authorList>
    </citation>
    <scope>NUCLEOTIDE SEQUENCE [LARGE SCALE GENOMIC DNA]</scope>
    <source>
        <strain evidence="1 2">MED217</strain>
    </source>
</reference>
<dbReference type="EMBL" id="AANC01000001">
    <property type="protein sequence ID" value="EAQ51088.1"/>
    <property type="molecule type" value="Genomic_DNA"/>
</dbReference>
<name>A3XI08_LEEBM</name>
<dbReference type="OrthoDB" id="1092058at2"/>
<sequence length="154" mass="17041">MSQSVSIGKGEEAKIIQAKDFESENFDLEAILEEMKNSIAVKNQDLDHSAATKRCLKEDSRKEQRICFSRFLASGVSKYFDDSTISIPGKYKLNIRCKIDSEGDFVFIVAEGGSPEAELSAIMALKKLKGIIPGKHNGENVDVLITFPIIGLKR</sequence>
<evidence type="ECO:0000313" key="2">
    <source>
        <dbReference type="Proteomes" id="UP000001601"/>
    </source>
</evidence>
<dbReference type="RefSeq" id="WP_009781567.1">
    <property type="nucleotide sequence ID" value="NZ_CH672395.1"/>
</dbReference>
<protein>
    <recommendedName>
        <fullName evidence="3">TonB C-terminal domain-containing protein</fullName>
    </recommendedName>
</protein>
<dbReference type="STRING" id="398720.MED217_16135"/>
<gene>
    <name evidence="1" type="ORF">MED217_16135</name>
</gene>
<evidence type="ECO:0000313" key="1">
    <source>
        <dbReference type="EMBL" id="EAQ51088.1"/>
    </source>
</evidence>
<dbReference type="HOGENOM" id="CLU_1702065_0_0_10"/>
<comment type="caution">
    <text evidence="1">The sequence shown here is derived from an EMBL/GenBank/DDBJ whole genome shotgun (WGS) entry which is preliminary data.</text>
</comment>
<dbReference type="AlphaFoldDB" id="A3XI08"/>
<evidence type="ECO:0008006" key="3">
    <source>
        <dbReference type="Google" id="ProtNLM"/>
    </source>
</evidence>
<keyword evidence="2" id="KW-1185">Reference proteome</keyword>
<proteinExistence type="predicted"/>
<accession>A3XI08</accession>
<dbReference type="Proteomes" id="UP000001601">
    <property type="component" value="Unassembled WGS sequence"/>
</dbReference>
<organism evidence="1 2">
    <name type="scientific">Leeuwenhoekiella blandensis (strain CECT 7118 / CCUG 51940 / KCTC 22103 / MED217)</name>
    <name type="common">Flavobacterium sp. (strain MED217)</name>
    <dbReference type="NCBI Taxonomy" id="398720"/>
    <lineage>
        <taxon>Bacteria</taxon>
        <taxon>Pseudomonadati</taxon>
        <taxon>Bacteroidota</taxon>
        <taxon>Flavobacteriia</taxon>
        <taxon>Flavobacteriales</taxon>
        <taxon>Flavobacteriaceae</taxon>
        <taxon>Leeuwenhoekiella</taxon>
    </lineage>
</organism>